<organism evidence="5 6">
    <name type="scientific">Chironomus riparius</name>
    <dbReference type="NCBI Taxonomy" id="315576"/>
    <lineage>
        <taxon>Eukaryota</taxon>
        <taxon>Metazoa</taxon>
        <taxon>Ecdysozoa</taxon>
        <taxon>Arthropoda</taxon>
        <taxon>Hexapoda</taxon>
        <taxon>Insecta</taxon>
        <taxon>Pterygota</taxon>
        <taxon>Neoptera</taxon>
        <taxon>Endopterygota</taxon>
        <taxon>Diptera</taxon>
        <taxon>Nematocera</taxon>
        <taxon>Chironomoidea</taxon>
        <taxon>Chironomidae</taxon>
        <taxon>Chironominae</taxon>
        <taxon>Chironomus</taxon>
    </lineage>
</organism>
<dbReference type="SMART" id="SM01318">
    <property type="entry name" value="SVWC"/>
    <property type="match status" value="1"/>
</dbReference>
<evidence type="ECO:0000256" key="3">
    <source>
        <dbReference type="SAM" id="SignalP"/>
    </source>
</evidence>
<dbReference type="Pfam" id="PF15430">
    <property type="entry name" value="SVWC"/>
    <property type="match status" value="1"/>
</dbReference>
<gene>
    <name evidence="5" type="ORF">CHIRRI_LOCUS12377</name>
</gene>
<sequence length="115" mass="12891">MRLLVVTFCLSTIIFVLLPIAISSSFTILNSVGKDCDEETGKCVEICEFEDFKLFPGTADANNTKCLAVFCSEDFTLTVHTCIHEENPSCTYSHNYKQPFPDCCNKFCQSIVQLN</sequence>
<evidence type="ECO:0000259" key="4">
    <source>
        <dbReference type="SMART" id="SM01318"/>
    </source>
</evidence>
<dbReference type="OrthoDB" id="7781430at2759"/>
<feature type="signal peptide" evidence="3">
    <location>
        <begin position="1"/>
        <end position="23"/>
    </location>
</feature>
<reference evidence="5" key="1">
    <citation type="submission" date="2022-01" db="EMBL/GenBank/DDBJ databases">
        <authorList>
            <person name="King R."/>
        </authorList>
    </citation>
    <scope>NUCLEOTIDE SEQUENCE</scope>
</reference>
<dbReference type="GO" id="GO:0005576">
    <property type="term" value="C:extracellular region"/>
    <property type="evidence" value="ECO:0007669"/>
    <property type="project" value="UniProtKB-SubCell"/>
</dbReference>
<dbReference type="InterPro" id="IPR029277">
    <property type="entry name" value="SVWC_dom"/>
</dbReference>
<dbReference type="Proteomes" id="UP001153620">
    <property type="component" value="Chromosome 3"/>
</dbReference>
<feature type="chain" id="PRO_5040240686" description="Single domain-containing protein" evidence="3">
    <location>
        <begin position="24"/>
        <end position="115"/>
    </location>
</feature>
<evidence type="ECO:0000256" key="1">
    <source>
        <dbReference type="ARBA" id="ARBA00004613"/>
    </source>
</evidence>
<evidence type="ECO:0000256" key="2">
    <source>
        <dbReference type="ARBA" id="ARBA00022525"/>
    </source>
</evidence>
<keyword evidence="6" id="KW-1185">Reference proteome</keyword>
<protein>
    <recommendedName>
        <fullName evidence="4">Single domain-containing protein</fullName>
    </recommendedName>
</protein>
<dbReference type="EMBL" id="OU895879">
    <property type="protein sequence ID" value="CAG9809556.1"/>
    <property type="molecule type" value="Genomic_DNA"/>
</dbReference>
<accession>A0A9N9S2D5</accession>
<keyword evidence="2" id="KW-0964">Secreted</keyword>
<comment type="subcellular location">
    <subcellularLocation>
        <location evidence="1">Secreted</location>
    </subcellularLocation>
</comment>
<evidence type="ECO:0000313" key="5">
    <source>
        <dbReference type="EMBL" id="CAG9809556.1"/>
    </source>
</evidence>
<reference evidence="5" key="2">
    <citation type="submission" date="2022-10" db="EMBL/GenBank/DDBJ databases">
        <authorList>
            <consortium name="ENA_rothamsted_submissions"/>
            <consortium name="culmorum"/>
            <person name="King R."/>
        </authorList>
    </citation>
    <scope>NUCLEOTIDE SEQUENCE</scope>
</reference>
<keyword evidence="3" id="KW-0732">Signal</keyword>
<dbReference type="AlphaFoldDB" id="A0A9N9S2D5"/>
<feature type="domain" description="Single" evidence="4">
    <location>
        <begin position="47"/>
        <end position="109"/>
    </location>
</feature>
<proteinExistence type="predicted"/>
<name>A0A9N9S2D5_9DIPT</name>
<evidence type="ECO:0000313" key="6">
    <source>
        <dbReference type="Proteomes" id="UP001153620"/>
    </source>
</evidence>